<comment type="subcellular location">
    <subcellularLocation>
        <location evidence="1">Nucleus</location>
    </subcellularLocation>
</comment>
<proteinExistence type="inferred from homology"/>
<comment type="pathway">
    <text evidence="2">Protein modification; protein glycosylation.</text>
</comment>
<feature type="repeat" description="TPR" evidence="12">
    <location>
        <begin position="340"/>
        <end position="373"/>
    </location>
</feature>
<evidence type="ECO:0000256" key="12">
    <source>
        <dbReference type="PROSITE-ProRule" id="PRU00339"/>
    </source>
</evidence>
<feature type="repeat" description="TPR" evidence="12">
    <location>
        <begin position="163"/>
        <end position="196"/>
    </location>
</feature>
<dbReference type="Pfam" id="PF13432">
    <property type="entry name" value="TPR_16"/>
    <property type="match status" value="1"/>
</dbReference>
<dbReference type="AlphaFoldDB" id="A0A6U9Q4U4"/>
<evidence type="ECO:0000256" key="3">
    <source>
        <dbReference type="ARBA" id="ARBA00005386"/>
    </source>
</evidence>
<dbReference type="Pfam" id="PF13414">
    <property type="entry name" value="TPR_11"/>
    <property type="match status" value="1"/>
</dbReference>
<dbReference type="PANTHER" id="PTHR44835:SF1">
    <property type="entry name" value="PROTEIN O-GLCNAC TRANSFERASE"/>
    <property type="match status" value="1"/>
</dbReference>
<feature type="domain" description="O-GlcNAc transferase C-terminal" evidence="13">
    <location>
        <begin position="465"/>
        <end position="618"/>
    </location>
</feature>
<dbReference type="Pfam" id="PF13431">
    <property type="entry name" value="TPR_17"/>
    <property type="match status" value="1"/>
</dbReference>
<dbReference type="InterPro" id="IPR011990">
    <property type="entry name" value="TPR-like_helical_dom_sf"/>
</dbReference>
<dbReference type="Gene3D" id="1.25.40.10">
    <property type="entry name" value="Tetratricopeptide repeat domain"/>
    <property type="match status" value="5"/>
</dbReference>
<keyword evidence="11" id="KW-0539">Nucleus</keyword>
<keyword evidence="8" id="KW-0677">Repeat</keyword>
<dbReference type="GO" id="GO:0009740">
    <property type="term" value="P:gibberellic acid mediated signaling pathway"/>
    <property type="evidence" value="ECO:0007669"/>
    <property type="project" value="UniProtKB-KW"/>
</dbReference>
<feature type="domain" description="O-GlcNAc transferase C-terminal" evidence="13">
    <location>
        <begin position="640"/>
        <end position="818"/>
    </location>
</feature>
<dbReference type="Pfam" id="PF13844">
    <property type="entry name" value="Glyco_transf_41"/>
    <property type="match status" value="2"/>
</dbReference>
<dbReference type="SUPFAM" id="SSF48452">
    <property type="entry name" value="TPR-like"/>
    <property type="match status" value="3"/>
</dbReference>
<evidence type="ECO:0000259" key="13">
    <source>
        <dbReference type="Pfam" id="PF13844"/>
    </source>
</evidence>
<dbReference type="InterPro" id="IPR051939">
    <property type="entry name" value="Glycosyltr_41/O-GlcNAc_trsf"/>
</dbReference>
<evidence type="ECO:0000313" key="14">
    <source>
        <dbReference type="EMBL" id="CAE0608554.1"/>
    </source>
</evidence>
<dbReference type="PROSITE" id="PS50293">
    <property type="entry name" value="TPR_REGION"/>
    <property type="match status" value="3"/>
</dbReference>
<reference evidence="14" key="1">
    <citation type="submission" date="2021-01" db="EMBL/GenBank/DDBJ databases">
        <authorList>
            <person name="Corre E."/>
            <person name="Pelletier E."/>
            <person name="Niang G."/>
            <person name="Scheremetjew M."/>
            <person name="Finn R."/>
            <person name="Kale V."/>
            <person name="Holt S."/>
            <person name="Cochrane G."/>
            <person name="Meng A."/>
            <person name="Brown T."/>
            <person name="Cohen L."/>
        </authorList>
    </citation>
    <scope>NUCLEOTIDE SEQUENCE</scope>
    <source>
        <strain evidence="14">CCMP1897</strain>
    </source>
</reference>
<dbReference type="Gene3D" id="3.40.50.2000">
    <property type="entry name" value="Glycogen Phosphorylase B"/>
    <property type="match status" value="1"/>
</dbReference>
<dbReference type="EC" id="2.4.1.255" evidence="4"/>
<evidence type="ECO:0000256" key="8">
    <source>
        <dbReference type="ARBA" id="ARBA00022737"/>
    </source>
</evidence>
<evidence type="ECO:0000256" key="5">
    <source>
        <dbReference type="ARBA" id="ARBA00019143"/>
    </source>
</evidence>
<dbReference type="PANTHER" id="PTHR44835">
    <property type="entry name" value="UDP-N-ACETYLGLUCOSAMINE--PEPTIDE N-ACETYLGLUCOSAMINYLTRANSFERASE SPINDLY-RELATED"/>
    <property type="match status" value="1"/>
</dbReference>
<organism evidence="14">
    <name type="scientific">Picocystis salinarum</name>
    <dbReference type="NCBI Taxonomy" id="88271"/>
    <lineage>
        <taxon>Eukaryota</taxon>
        <taxon>Viridiplantae</taxon>
        <taxon>Chlorophyta</taxon>
        <taxon>Picocystophyceae</taxon>
        <taxon>Picocystales</taxon>
        <taxon>Picocystaceae</taxon>
        <taxon>Picocystis</taxon>
    </lineage>
</organism>
<keyword evidence="9 12" id="KW-0802">TPR repeat</keyword>
<gene>
    <name evidence="14" type="ORF">PSAL00342_LOCUS2373</name>
    <name evidence="15" type="ORF">PSAL00342_LOCUS2374</name>
</gene>
<dbReference type="GO" id="GO:0097363">
    <property type="term" value="F:protein O-acetylglucosaminyltransferase activity"/>
    <property type="evidence" value="ECO:0007669"/>
    <property type="project" value="UniProtKB-EC"/>
</dbReference>
<dbReference type="InterPro" id="IPR029489">
    <property type="entry name" value="OGT/SEC/SPY_C"/>
</dbReference>
<keyword evidence="6" id="KW-0328">Glycosyltransferase</keyword>
<dbReference type="SMART" id="SM00671">
    <property type="entry name" value="SEL1"/>
    <property type="match status" value="4"/>
</dbReference>
<feature type="repeat" description="TPR" evidence="12">
    <location>
        <begin position="374"/>
        <end position="407"/>
    </location>
</feature>
<dbReference type="SMART" id="SM00028">
    <property type="entry name" value="TPR"/>
    <property type="match status" value="10"/>
</dbReference>
<evidence type="ECO:0000256" key="1">
    <source>
        <dbReference type="ARBA" id="ARBA00004123"/>
    </source>
</evidence>
<sequence>MATCDATRRMVQVYGEQVSLDQLKSLGSMLLQRGKAAEALAKFEVVLALAEEEIDALCGKGKCLQALQQEQTAAACFRNVLERRPGCAEALSGLASLATQRGALSEAIVHLEQAVEHAPTQSDLKLDLAKCLTDYGTQIKTGGDALEGKRLYELAVQRCPTYAPAYYNLGVLHSELGDPVTAIECYRKAVENHPSYAEAHCNLGVIYKQLGRLEDAIAEYECCLAFHPNLAIAKANLAIALNDYGTVVKTEGDLIRSVGLYERALSLQPNYTEAMYNLGVAYSENREFTKAIIMYEMASSINPNFAEAYNNLGVILKDQGNLERSEECYRAAIAVKPDLPQALNNLGVLQTLQGRFADALESLSKAVEYDPSYAEAYNNLGVLYRDGGDMQKAIASYETCLELMPNARNAGQNLLLGLNYVHEGEDPKVCNGHKEWGEKFQAGFERMDLTNTLDPEEVLAKARGRKPLKVGYISPDLFTHSVSYFAEAPLANHDPERISMFVYCRNAHKDSKTMLLKKKVADRNGNWLDCEHLTEKELAVQVQQDGIDILVELTGHTANNSLGTMAMKPAPMQVTWIGYPNSTGLPSIDYRFTDDIVDPIETTQTFVEELVRIPNCFLCYTPYVHAPDVSPLPALSAGRCVTFGSFNNLAKMTPRVFKLWARCMKAVPQSRLLIKAKPFKCEKMCNHIYRVMEQEGIVQERIDLLPLAVQTEDHLSSYSFMDISLDTFPYAGTTTTCESLYMGVPCLTLKGGGHAHNVGVTLMTQLGLQDSFVAESEDDYVAKAVAAAQDLEWLSTIRSTLREKVLESKLCDAPGHVQELEKIYLQLWKRFAESNGYKNASNGSSSSTSSHLDLE</sequence>
<keyword evidence="7" id="KW-0808">Transferase</keyword>
<keyword evidence="10" id="KW-0939">Gibberellin signaling pathway</keyword>
<dbReference type="UniPathway" id="UPA00378"/>
<dbReference type="EMBL" id="HBIS01002663">
    <property type="protein sequence ID" value="CAE0608555.1"/>
    <property type="molecule type" value="Transcribed_RNA"/>
</dbReference>
<dbReference type="GO" id="GO:0005634">
    <property type="term" value="C:nucleus"/>
    <property type="evidence" value="ECO:0007669"/>
    <property type="project" value="UniProtKB-SubCell"/>
</dbReference>
<evidence type="ECO:0000256" key="6">
    <source>
        <dbReference type="ARBA" id="ARBA00022676"/>
    </source>
</evidence>
<dbReference type="Pfam" id="PF00515">
    <property type="entry name" value="TPR_1"/>
    <property type="match status" value="3"/>
</dbReference>
<accession>A0A6U9Q4U4</accession>
<protein>
    <recommendedName>
        <fullName evidence="5">Probable UDP-N-acetylglucosamine--peptide N-acetylglucosaminyltransferase SPINDLY</fullName>
        <ecNumber evidence="4">2.4.1.255</ecNumber>
    </recommendedName>
</protein>
<evidence type="ECO:0000256" key="10">
    <source>
        <dbReference type="ARBA" id="ARBA00022941"/>
    </source>
</evidence>
<dbReference type="InterPro" id="IPR019734">
    <property type="entry name" value="TPR_rpt"/>
</dbReference>
<feature type="repeat" description="TPR" evidence="12">
    <location>
        <begin position="88"/>
        <end position="121"/>
    </location>
</feature>
<dbReference type="InterPro" id="IPR006597">
    <property type="entry name" value="Sel1-like"/>
</dbReference>
<dbReference type="EMBL" id="HBIS01002662">
    <property type="protein sequence ID" value="CAE0608554.1"/>
    <property type="molecule type" value="Transcribed_RNA"/>
</dbReference>
<evidence type="ECO:0000256" key="11">
    <source>
        <dbReference type="ARBA" id="ARBA00023242"/>
    </source>
</evidence>
<dbReference type="PROSITE" id="PS50005">
    <property type="entry name" value="TPR"/>
    <property type="match status" value="8"/>
</dbReference>
<name>A0A6U9Q4U4_9CHLO</name>
<evidence type="ECO:0000256" key="4">
    <source>
        <dbReference type="ARBA" id="ARBA00011970"/>
    </source>
</evidence>
<evidence type="ECO:0000256" key="7">
    <source>
        <dbReference type="ARBA" id="ARBA00022679"/>
    </source>
</evidence>
<comment type="similarity">
    <text evidence="3">Belongs to the glycosyltransferase 41 family. O-GlcNAc transferase subfamily.</text>
</comment>
<evidence type="ECO:0000256" key="9">
    <source>
        <dbReference type="ARBA" id="ARBA00022803"/>
    </source>
</evidence>
<evidence type="ECO:0000256" key="2">
    <source>
        <dbReference type="ARBA" id="ARBA00004922"/>
    </source>
</evidence>
<dbReference type="Gene3D" id="3.40.50.11380">
    <property type="match status" value="1"/>
</dbReference>
<feature type="repeat" description="TPR" evidence="12">
    <location>
        <begin position="197"/>
        <end position="230"/>
    </location>
</feature>
<feature type="repeat" description="TPR" evidence="12">
    <location>
        <begin position="272"/>
        <end position="305"/>
    </location>
</feature>
<evidence type="ECO:0000313" key="15">
    <source>
        <dbReference type="EMBL" id="CAE0608555.1"/>
    </source>
</evidence>
<feature type="repeat" description="TPR" evidence="12">
    <location>
        <begin position="238"/>
        <end position="271"/>
    </location>
</feature>
<feature type="repeat" description="TPR" evidence="12">
    <location>
        <begin position="306"/>
        <end position="339"/>
    </location>
</feature>